<dbReference type="Pfam" id="PF00781">
    <property type="entry name" value="DAGK_cat"/>
    <property type="match status" value="1"/>
</dbReference>
<feature type="domain" description="DAGKc" evidence="30">
    <location>
        <begin position="61"/>
        <end position="204"/>
    </location>
</feature>
<evidence type="ECO:0000256" key="1">
    <source>
        <dbReference type="ARBA" id="ARBA00001946"/>
    </source>
</evidence>
<evidence type="ECO:0000256" key="2">
    <source>
        <dbReference type="ARBA" id="ARBA00004569"/>
    </source>
</evidence>
<evidence type="ECO:0000313" key="32">
    <source>
        <dbReference type="Proteomes" id="UP001159427"/>
    </source>
</evidence>
<dbReference type="Pfam" id="PF19712">
    <property type="entry name" value="AGK_C"/>
    <property type="match status" value="1"/>
</dbReference>
<evidence type="ECO:0000256" key="10">
    <source>
        <dbReference type="ARBA" id="ARBA00022840"/>
    </source>
</evidence>
<dbReference type="EC" id="2.7.1.107" evidence="5"/>
<comment type="catalytic activity">
    <reaction evidence="29">
        <text>N-(hexanoyl)sphing-4-enine + ATP = N-hexanoylsphing-4-enine 1-phosphate + ADP + H(+)</text>
        <dbReference type="Rhea" id="RHEA:43312"/>
        <dbReference type="ChEBI" id="CHEBI:15378"/>
        <dbReference type="ChEBI" id="CHEBI:30616"/>
        <dbReference type="ChEBI" id="CHEBI:63867"/>
        <dbReference type="ChEBI" id="CHEBI:82959"/>
        <dbReference type="ChEBI" id="CHEBI:456216"/>
    </reaction>
    <physiologicalReaction direction="left-to-right" evidence="29">
        <dbReference type="Rhea" id="RHEA:43313"/>
    </physiologicalReaction>
</comment>
<evidence type="ECO:0000256" key="9">
    <source>
        <dbReference type="ARBA" id="ARBA00022792"/>
    </source>
</evidence>
<keyword evidence="32" id="KW-1185">Reference proteome</keyword>
<keyword evidence="6" id="KW-0808">Transferase</keyword>
<comment type="similarity">
    <text evidence="21">Belongs to the AGK family.</text>
</comment>
<name>A0ABN8LI05_9CNID</name>
<evidence type="ECO:0000256" key="27">
    <source>
        <dbReference type="ARBA" id="ARBA00048034"/>
    </source>
</evidence>
<evidence type="ECO:0000256" key="23">
    <source>
        <dbReference type="ARBA" id="ARBA00026098"/>
    </source>
</evidence>
<evidence type="ECO:0000256" key="13">
    <source>
        <dbReference type="ARBA" id="ARBA00023136"/>
    </source>
</evidence>
<keyword evidence="10" id="KW-0067">ATP-binding</keyword>
<evidence type="ECO:0000256" key="5">
    <source>
        <dbReference type="ARBA" id="ARBA00012133"/>
    </source>
</evidence>
<evidence type="ECO:0000256" key="29">
    <source>
        <dbReference type="ARBA" id="ARBA00048876"/>
    </source>
</evidence>
<comment type="catalytic activity">
    <reaction evidence="26">
        <text>a 2-acylglycerol + ATP = a 2-acyl-sn-glycerol 3-phosphate + ADP + H(+)</text>
        <dbReference type="Rhea" id="RHEA:39847"/>
        <dbReference type="ChEBI" id="CHEBI:15378"/>
        <dbReference type="ChEBI" id="CHEBI:17389"/>
        <dbReference type="ChEBI" id="CHEBI:30616"/>
        <dbReference type="ChEBI" id="CHEBI:64982"/>
        <dbReference type="ChEBI" id="CHEBI:456216"/>
    </reaction>
    <physiologicalReaction direction="left-to-right" evidence="26">
        <dbReference type="Rhea" id="RHEA:39848"/>
    </physiologicalReaction>
</comment>
<evidence type="ECO:0000256" key="18">
    <source>
        <dbReference type="ARBA" id="ARBA00024512"/>
    </source>
</evidence>
<evidence type="ECO:0000256" key="20">
    <source>
        <dbReference type="ARBA" id="ARBA00024636"/>
    </source>
</evidence>
<dbReference type="SUPFAM" id="SSF111331">
    <property type="entry name" value="NAD kinase/diacylglycerol kinase-like"/>
    <property type="match status" value="1"/>
</dbReference>
<dbReference type="Proteomes" id="UP001159427">
    <property type="component" value="Unassembled WGS sequence"/>
</dbReference>
<comment type="catalytic activity">
    <reaction evidence="16">
        <text>1-(5Z,8Z,11Z,14Z-eicosatetraenoyl)-sn-glycerol + ATP = 1-(5Z,8Z,11Z,14Z-eicosatetraenoyl)-sn-glycero-3-phosphate + ADP + H(+)</text>
        <dbReference type="Rhea" id="RHEA:43328"/>
        <dbReference type="ChEBI" id="CHEBI:15378"/>
        <dbReference type="ChEBI" id="CHEBI:30616"/>
        <dbReference type="ChEBI" id="CHEBI:34071"/>
        <dbReference type="ChEBI" id="CHEBI:74938"/>
        <dbReference type="ChEBI" id="CHEBI:456216"/>
    </reaction>
    <physiologicalReaction direction="left-to-right" evidence="16">
        <dbReference type="Rhea" id="RHEA:43329"/>
    </physiologicalReaction>
</comment>
<comment type="catalytic activity">
    <reaction evidence="18">
        <text>a 1-acyl-sn-glycerol + ATP = a 1-acyl-sn-glycero-3-phosphate + ADP + H(+)</text>
        <dbReference type="Rhea" id="RHEA:33747"/>
        <dbReference type="ChEBI" id="CHEBI:15378"/>
        <dbReference type="ChEBI" id="CHEBI:30616"/>
        <dbReference type="ChEBI" id="CHEBI:57970"/>
        <dbReference type="ChEBI" id="CHEBI:64683"/>
        <dbReference type="ChEBI" id="CHEBI:456216"/>
    </reaction>
    <physiologicalReaction direction="left-to-right" evidence="18">
        <dbReference type="Rhea" id="RHEA:33748"/>
    </physiologicalReaction>
</comment>
<evidence type="ECO:0000256" key="8">
    <source>
        <dbReference type="ARBA" id="ARBA00022777"/>
    </source>
</evidence>
<dbReference type="PROSITE" id="PS50146">
    <property type="entry name" value="DAGK"/>
    <property type="match status" value="1"/>
</dbReference>
<gene>
    <name evidence="31" type="ORF">PEVE_00031897</name>
</gene>
<evidence type="ECO:0000259" key="30">
    <source>
        <dbReference type="PROSITE" id="PS50146"/>
    </source>
</evidence>
<comment type="catalytic activity">
    <reaction evidence="14">
        <text>1,2-di-(9Z-octadecenoyl)-sn-glycerol + ATP = 1,2-di-(9Z-octadecenoyl)-sn-glycero-3-phosphate + ADP + H(+)</text>
        <dbReference type="Rhea" id="RHEA:40327"/>
        <dbReference type="ChEBI" id="CHEBI:15378"/>
        <dbReference type="ChEBI" id="CHEBI:30616"/>
        <dbReference type="ChEBI" id="CHEBI:52333"/>
        <dbReference type="ChEBI" id="CHEBI:74546"/>
        <dbReference type="ChEBI" id="CHEBI:456216"/>
    </reaction>
    <physiologicalReaction direction="left-to-right" evidence="14">
        <dbReference type="Rhea" id="RHEA:40328"/>
    </physiologicalReaction>
</comment>
<evidence type="ECO:0000256" key="3">
    <source>
        <dbReference type="ARBA" id="ARBA00004637"/>
    </source>
</evidence>
<reference evidence="31 32" key="1">
    <citation type="submission" date="2022-05" db="EMBL/GenBank/DDBJ databases">
        <authorList>
            <consortium name="Genoscope - CEA"/>
            <person name="William W."/>
        </authorList>
    </citation>
    <scope>NUCLEOTIDE SEQUENCE [LARGE SCALE GENOMIC DNA]</scope>
</reference>
<evidence type="ECO:0000313" key="31">
    <source>
        <dbReference type="EMBL" id="CAH3016697.1"/>
    </source>
</evidence>
<keyword evidence="13" id="KW-0472">Membrane</keyword>
<comment type="pathway">
    <text evidence="4">Lipid metabolism; glycerolipid metabolism.</text>
</comment>
<dbReference type="InterPro" id="IPR045579">
    <property type="entry name" value="AGK_C"/>
</dbReference>
<evidence type="ECO:0000256" key="22">
    <source>
        <dbReference type="ARBA" id="ARBA00026096"/>
    </source>
</evidence>
<accession>A0ABN8LI05</accession>
<dbReference type="EMBL" id="CALNXI010000046">
    <property type="protein sequence ID" value="CAH3016697.1"/>
    <property type="molecule type" value="Genomic_DNA"/>
</dbReference>
<evidence type="ECO:0000256" key="21">
    <source>
        <dbReference type="ARBA" id="ARBA00025749"/>
    </source>
</evidence>
<comment type="catalytic activity">
    <reaction evidence="17">
        <text>1-(9Z-octadecenoyl)-sn-glycerol + ATP = 1-(9Z-octadecenoyl)-sn-glycero-3-phosphate + ADP + H(+)</text>
        <dbReference type="Rhea" id="RHEA:41079"/>
        <dbReference type="ChEBI" id="CHEBI:15378"/>
        <dbReference type="ChEBI" id="CHEBI:30616"/>
        <dbReference type="ChEBI" id="CHEBI:74544"/>
        <dbReference type="ChEBI" id="CHEBI:75757"/>
        <dbReference type="ChEBI" id="CHEBI:456216"/>
    </reaction>
    <physiologicalReaction direction="left-to-right" evidence="17">
        <dbReference type="Rhea" id="RHEA:41080"/>
    </physiologicalReaction>
</comment>
<dbReference type="InterPro" id="IPR017438">
    <property type="entry name" value="ATP-NAD_kinase_N"/>
</dbReference>
<dbReference type="PANTHER" id="PTHR12358:SF31">
    <property type="entry name" value="ACYLGLYCEROL KINASE, MITOCHONDRIAL"/>
    <property type="match status" value="1"/>
</dbReference>
<keyword evidence="11" id="KW-0443">Lipid metabolism</keyword>
<evidence type="ECO:0000256" key="7">
    <source>
        <dbReference type="ARBA" id="ARBA00022741"/>
    </source>
</evidence>
<dbReference type="SMART" id="SM00046">
    <property type="entry name" value="DAGKc"/>
    <property type="match status" value="1"/>
</dbReference>
<dbReference type="EC" id="2.7.1.138" evidence="22"/>
<comment type="cofactor">
    <cofactor evidence="1">
        <name>Mg(2+)</name>
        <dbReference type="ChEBI" id="CHEBI:18420"/>
    </cofactor>
</comment>
<comment type="caution">
    <text evidence="31">The sequence shown here is derived from an EMBL/GenBank/DDBJ whole genome shotgun (WGS) entry which is preliminary data.</text>
</comment>
<evidence type="ECO:0000256" key="28">
    <source>
        <dbReference type="ARBA" id="ARBA00048663"/>
    </source>
</evidence>
<keyword evidence="12" id="KW-0496">Mitochondrion</keyword>
<evidence type="ECO:0000256" key="4">
    <source>
        <dbReference type="ARBA" id="ARBA00005175"/>
    </source>
</evidence>
<comment type="catalytic activity">
    <reaction evidence="28">
        <text>a monoacylglycerol + ATP = a monoacyl-sn-glycero-3-phosphate + ADP + H(+)</text>
        <dbReference type="Rhea" id="RHEA:19293"/>
        <dbReference type="ChEBI" id="CHEBI:15378"/>
        <dbReference type="ChEBI" id="CHEBI:17408"/>
        <dbReference type="ChEBI" id="CHEBI:30616"/>
        <dbReference type="ChEBI" id="CHEBI:77589"/>
        <dbReference type="ChEBI" id="CHEBI:456216"/>
        <dbReference type="EC" id="2.7.1.94"/>
    </reaction>
    <physiologicalReaction direction="left-to-right" evidence="28">
        <dbReference type="Rhea" id="RHEA:19294"/>
    </physiologicalReaction>
</comment>
<keyword evidence="9" id="KW-0999">Mitochondrion inner membrane</keyword>
<evidence type="ECO:0000256" key="12">
    <source>
        <dbReference type="ARBA" id="ARBA00023128"/>
    </source>
</evidence>
<evidence type="ECO:0000256" key="25">
    <source>
        <dbReference type="ARBA" id="ARBA00030553"/>
    </source>
</evidence>
<dbReference type="InterPro" id="IPR001206">
    <property type="entry name" value="Diacylglycerol_kinase_cat_dom"/>
</dbReference>
<comment type="catalytic activity">
    <reaction evidence="20">
        <text>1-hexadecanoyl-sn-glycerol + ATP = 1-hexadecanoyl-sn-glycero-3-phosphate + ADP + H(+)</text>
        <dbReference type="Rhea" id="RHEA:43308"/>
        <dbReference type="ChEBI" id="CHEBI:15378"/>
        <dbReference type="ChEBI" id="CHEBI:30616"/>
        <dbReference type="ChEBI" id="CHEBI:57518"/>
        <dbReference type="ChEBI" id="CHEBI:75542"/>
        <dbReference type="ChEBI" id="CHEBI:456216"/>
    </reaction>
    <physiologicalReaction direction="left-to-right" evidence="20">
        <dbReference type="Rhea" id="RHEA:43309"/>
    </physiologicalReaction>
</comment>
<evidence type="ECO:0000256" key="6">
    <source>
        <dbReference type="ARBA" id="ARBA00022679"/>
    </source>
</evidence>
<sequence length="439" mass="49397">MAAAKPWFYTIRKHRKKSIAAALFAGWLTNYGVNKYREYMIRRELCLEAKVYGETTLPSLKKPRRLTLFFNPAAGSGSADTLLKKNAEPILHIAGLDITIVKTDYEGQIKTLTQYIDPKTDGIIVAGGDGTLLEVVTGLLRRSDQEEISKIPIGVIPLGTHNSFCNRLFANKHVAEARTIGNAALAIVKGYIRPVDVMEIKGDEGRSTFAMSKLQWGAFRDANEKQDKFWMAGPFRRKMSYLVAAFKEWPPVVNTLLTYPTNQLVENNRSLKNTSSSPLGQVASHVLATANCETTIEPQGRHLLAEAGSIVSDGWIASPVQTFGLTVKPFRKAGAQDDSFLEVKLWPSDLTKTEFIETGWKMEKMEKEEKEGSYNQDNSSRHRCLIVKQLKLEPRDEKVSWFSIDGEPFEARAITIDLLPKKLHFFFNPEKPNVNFFYS</sequence>
<comment type="catalytic activity">
    <reaction evidence="19">
        <text>2-(5Z,8Z,11Z,14Z-eicosatetraenoyl)-glycerol + ATP = 2-(5Z,8Z,11Z,14Z-eicosatetraenoyl)-sn-glycero-3-phosphate + ADP + H(+)</text>
        <dbReference type="Rhea" id="RHEA:43316"/>
        <dbReference type="ChEBI" id="CHEBI:15378"/>
        <dbReference type="ChEBI" id="CHEBI:30616"/>
        <dbReference type="ChEBI" id="CHEBI:52392"/>
        <dbReference type="ChEBI" id="CHEBI:78209"/>
        <dbReference type="ChEBI" id="CHEBI:456216"/>
    </reaction>
    <physiologicalReaction direction="left-to-right" evidence="19">
        <dbReference type="Rhea" id="RHEA:43317"/>
    </physiologicalReaction>
</comment>
<keyword evidence="7" id="KW-0547">Nucleotide-binding</keyword>
<evidence type="ECO:0000256" key="14">
    <source>
        <dbReference type="ARBA" id="ARBA00023371"/>
    </source>
</evidence>
<organism evidence="31 32">
    <name type="scientific">Porites evermanni</name>
    <dbReference type="NCBI Taxonomy" id="104178"/>
    <lineage>
        <taxon>Eukaryota</taxon>
        <taxon>Metazoa</taxon>
        <taxon>Cnidaria</taxon>
        <taxon>Anthozoa</taxon>
        <taxon>Hexacorallia</taxon>
        <taxon>Scleractinia</taxon>
        <taxon>Fungiina</taxon>
        <taxon>Poritidae</taxon>
        <taxon>Porites</taxon>
    </lineage>
</organism>
<dbReference type="Gene3D" id="3.40.50.10330">
    <property type="entry name" value="Probable inorganic polyphosphate/atp-NAD kinase, domain 1"/>
    <property type="match status" value="1"/>
</dbReference>
<comment type="catalytic activity">
    <reaction evidence="27">
        <text>an N-acylsphing-4-enine + ATP = an N-acylsphing-4-enine 1-phosphate + ADP + H(+)</text>
        <dbReference type="Rhea" id="RHEA:17929"/>
        <dbReference type="ChEBI" id="CHEBI:15378"/>
        <dbReference type="ChEBI" id="CHEBI:30616"/>
        <dbReference type="ChEBI" id="CHEBI:52639"/>
        <dbReference type="ChEBI" id="CHEBI:57674"/>
        <dbReference type="ChEBI" id="CHEBI:456216"/>
        <dbReference type="EC" id="2.7.1.138"/>
    </reaction>
    <physiologicalReaction direction="left-to-right" evidence="27">
        <dbReference type="Rhea" id="RHEA:17930"/>
    </physiologicalReaction>
</comment>
<comment type="subcellular location">
    <subcellularLocation>
        <location evidence="3">Mitochondrion inner membrane</location>
        <topology evidence="3">Peripheral membrane protein</topology>
    </subcellularLocation>
    <subcellularLocation>
        <location evidence="2">Mitochondrion intermembrane space</location>
    </subcellularLocation>
</comment>
<dbReference type="Gene3D" id="2.60.200.40">
    <property type="match status" value="1"/>
</dbReference>
<evidence type="ECO:0000256" key="17">
    <source>
        <dbReference type="ARBA" id="ARBA00024505"/>
    </source>
</evidence>
<evidence type="ECO:0000256" key="16">
    <source>
        <dbReference type="ARBA" id="ARBA00024483"/>
    </source>
</evidence>
<evidence type="ECO:0000256" key="11">
    <source>
        <dbReference type="ARBA" id="ARBA00023098"/>
    </source>
</evidence>
<dbReference type="EC" id="2.7.1.94" evidence="23"/>
<proteinExistence type="inferred from homology"/>
<evidence type="ECO:0000256" key="26">
    <source>
        <dbReference type="ARBA" id="ARBA00044480"/>
    </source>
</evidence>
<dbReference type="InterPro" id="IPR016064">
    <property type="entry name" value="NAD/diacylglycerol_kinase_sf"/>
</dbReference>
<dbReference type="PANTHER" id="PTHR12358">
    <property type="entry name" value="SPHINGOSINE KINASE"/>
    <property type="match status" value="1"/>
</dbReference>
<dbReference type="InterPro" id="IPR050187">
    <property type="entry name" value="Lipid_Phosphate_FormReg"/>
</dbReference>
<evidence type="ECO:0000256" key="15">
    <source>
        <dbReference type="ARBA" id="ARBA00023411"/>
    </source>
</evidence>
<protein>
    <recommendedName>
        <fullName evidence="24">Acylglycerol kinase, mitochondrial</fullName>
        <ecNumber evidence="5">2.7.1.107</ecNumber>
        <ecNumber evidence="22">2.7.1.138</ecNumber>
        <ecNumber evidence="23">2.7.1.94</ecNumber>
    </recommendedName>
    <alternativeName>
        <fullName evidence="25">Multiple substrate lipid kinase</fullName>
    </alternativeName>
</protein>
<comment type="catalytic activity">
    <reaction evidence="15">
        <text>a 1,2-diacyl-sn-glycerol + ATP = a 1,2-diacyl-sn-glycero-3-phosphate + ADP + H(+)</text>
        <dbReference type="Rhea" id="RHEA:10272"/>
        <dbReference type="ChEBI" id="CHEBI:15378"/>
        <dbReference type="ChEBI" id="CHEBI:17815"/>
        <dbReference type="ChEBI" id="CHEBI:30616"/>
        <dbReference type="ChEBI" id="CHEBI:58608"/>
        <dbReference type="ChEBI" id="CHEBI:456216"/>
        <dbReference type="EC" id="2.7.1.107"/>
    </reaction>
    <physiologicalReaction direction="left-to-right" evidence="15">
        <dbReference type="Rhea" id="RHEA:10273"/>
    </physiologicalReaction>
</comment>
<evidence type="ECO:0000256" key="24">
    <source>
        <dbReference type="ARBA" id="ARBA00026142"/>
    </source>
</evidence>
<keyword evidence="8" id="KW-0418">Kinase</keyword>
<evidence type="ECO:0000256" key="19">
    <source>
        <dbReference type="ARBA" id="ARBA00024556"/>
    </source>
</evidence>